<dbReference type="Proteomes" id="UP000193689">
    <property type="component" value="Unassembled WGS sequence"/>
</dbReference>
<keyword evidence="3" id="KW-1185">Reference proteome</keyword>
<dbReference type="RefSeq" id="XP_040712900.1">
    <property type="nucleotide sequence ID" value="XM_040860935.1"/>
</dbReference>
<dbReference type="GeneID" id="63777147"/>
<feature type="compositionally biased region" description="Polar residues" evidence="1">
    <location>
        <begin position="9"/>
        <end position="21"/>
    </location>
</feature>
<evidence type="ECO:0000313" key="2">
    <source>
        <dbReference type="EMBL" id="ORY60673.1"/>
    </source>
</evidence>
<organism evidence="2 3">
    <name type="scientific">Pseudomassariella vexata</name>
    <dbReference type="NCBI Taxonomy" id="1141098"/>
    <lineage>
        <taxon>Eukaryota</taxon>
        <taxon>Fungi</taxon>
        <taxon>Dikarya</taxon>
        <taxon>Ascomycota</taxon>
        <taxon>Pezizomycotina</taxon>
        <taxon>Sordariomycetes</taxon>
        <taxon>Xylariomycetidae</taxon>
        <taxon>Amphisphaeriales</taxon>
        <taxon>Pseudomassariaceae</taxon>
        <taxon>Pseudomassariella</taxon>
    </lineage>
</organism>
<evidence type="ECO:0000256" key="1">
    <source>
        <dbReference type="SAM" id="MobiDB-lite"/>
    </source>
</evidence>
<gene>
    <name evidence="2" type="ORF">BCR38DRAFT_44437</name>
</gene>
<protein>
    <submittedName>
        <fullName evidence="2">Uncharacterized protein</fullName>
    </submittedName>
</protein>
<dbReference type="EMBL" id="MCFJ01000011">
    <property type="protein sequence ID" value="ORY60673.1"/>
    <property type="molecule type" value="Genomic_DNA"/>
</dbReference>
<accession>A0A1Y2DN02</accession>
<comment type="caution">
    <text evidence="2">The sequence shown here is derived from an EMBL/GenBank/DDBJ whole genome shotgun (WGS) entry which is preliminary data.</text>
</comment>
<name>A0A1Y2DN02_9PEZI</name>
<evidence type="ECO:0000313" key="3">
    <source>
        <dbReference type="Proteomes" id="UP000193689"/>
    </source>
</evidence>
<dbReference type="InParanoid" id="A0A1Y2DN02"/>
<proteinExistence type="predicted"/>
<feature type="region of interest" description="Disordered" evidence="1">
    <location>
        <begin position="1"/>
        <end position="21"/>
    </location>
</feature>
<sequence length="192" mass="21069">MTEGGGRIQQANHKPARSQQDKQFITSARVALAATNVARISARIARGSSRWRTCFLQQLNLRTKHRRGNRLGDRDHPQRHAAIGCFIPQVGRRVVFRNACPAWRNGGFFVGNGSWHSKRPLEADSGPGPNRFRLVKDQASKPAIPSLYGNKRTRLQTTFQLIHDLHQGRPGAAYSQIGTAGLGALGGSTTAL</sequence>
<reference evidence="2 3" key="1">
    <citation type="submission" date="2016-07" db="EMBL/GenBank/DDBJ databases">
        <title>Pervasive Adenine N6-methylation of Active Genes in Fungi.</title>
        <authorList>
            <consortium name="DOE Joint Genome Institute"/>
            <person name="Mondo S.J."/>
            <person name="Dannebaum R.O."/>
            <person name="Kuo R.C."/>
            <person name="Labutti K."/>
            <person name="Haridas S."/>
            <person name="Kuo A."/>
            <person name="Salamov A."/>
            <person name="Ahrendt S.R."/>
            <person name="Lipzen A."/>
            <person name="Sullivan W."/>
            <person name="Andreopoulos W.B."/>
            <person name="Clum A."/>
            <person name="Lindquist E."/>
            <person name="Daum C."/>
            <person name="Ramamoorthy G.K."/>
            <person name="Gryganskyi A."/>
            <person name="Culley D."/>
            <person name="Magnuson J.K."/>
            <person name="James T.Y."/>
            <person name="O'Malley M.A."/>
            <person name="Stajich J.E."/>
            <person name="Spatafora J.W."/>
            <person name="Visel A."/>
            <person name="Grigoriev I.V."/>
        </authorList>
    </citation>
    <scope>NUCLEOTIDE SEQUENCE [LARGE SCALE GENOMIC DNA]</scope>
    <source>
        <strain evidence="2 3">CBS 129021</strain>
    </source>
</reference>
<dbReference type="AlphaFoldDB" id="A0A1Y2DN02"/>